<evidence type="ECO:0000256" key="5">
    <source>
        <dbReference type="ARBA" id="ARBA00010617"/>
    </source>
</evidence>
<dbReference type="PRINTS" id="PR00463">
    <property type="entry name" value="EP450I"/>
</dbReference>
<keyword evidence="12" id="KW-0503">Monooxygenase</keyword>
<dbReference type="Gene3D" id="1.10.630.10">
    <property type="entry name" value="Cytochrome P450"/>
    <property type="match status" value="2"/>
</dbReference>
<comment type="caution">
    <text evidence="14">The sequence shown here is derived from an EMBL/GenBank/DDBJ whole genome shotgun (WGS) entry which is preliminary data.</text>
</comment>
<dbReference type="InterPro" id="IPR002401">
    <property type="entry name" value="Cyt_P450_E_grp-I"/>
</dbReference>
<dbReference type="InterPro" id="IPR036396">
    <property type="entry name" value="Cyt_P450_sf"/>
</dbReference>
<evidence type="ECO:0000313" key="15">
    <source>
        <dbReference type="Proteomes" id="UP000326759"/>
    </source>
</evidence>
<keyword evidence="11" id="KW-0408">Iron</keyword>
<evidence type="ECO:0000256" key="13">
    <source>
        <dbReference type="ARBA" id="ARBA00023136"/>
    </source>
</evidence>
<evidence type="ECO:0000256" key="6">
    <source>
        <dbReference type="ARBA" id="ARBA00022617"/>
    </source>
</evidence>
<evidence type="ECO:0000256" key="8">
    <source>
        <dbReference type="ARBA" id="ARBA00022824"/>
    </source>
</evidence>
<dbReference type="InterPro" id="IPR050182">
    <property type="entry name" value="Cytochrome_P450_fam2"/>
</dbReference>
<evidence type="ECO:0000313" key="14">
    <source>
        <dbReference type="EMBL" id="KAB7503247.1"/>
    </source>
</evidence>
<evidence type="ECO:0000256" key="4">
    <source>
        <dbReference type="ARBA" id="ARBA00004406"/>
    </source>
</evidence>
<keyword evidence="7" id="KW-0479">Metal-binding</keyword>
<dbReference type="GO" id="GO:0020037">
    <property type="term" value="F:heme binding"/>
    <property type="evidence" value="ECO:0007669"/>
    <property type="project" value="InterPro"/>
</dbReference>
<keyword evidence="9" id="KW-0492">Microsome</keyword>
<dbReference type="PANTHER" id="PTHR24300">
    <property type="entry name" value="CYTOCHROME P450 508A4-RELATED"/>
    <property type="match status" value="1"/>
</dbReference>
<keyword evidence="6" id="KW-0349">Heme</keyword>
<dbReference type="InterPro" id="IPR001128">
    <property type="entry name" value="Cyt_P450"/>
</dbReference>
<gene>
    <name evidence="14" type="ORF">Anas_12596</name>
</gene>
<sequence>MWIEIFIFIILCWIIYYNYVRKPADYPPGPWGLPLIGCLPIKTATLEDKLEDLRRKHGPIFSMRIGSRVVIFFCEFNIIKEALQNPVFAFRPDFRVFMSLIEGGDKYIGVLGTNGKHWHTIRRFILRHLRDLGMGKSRIASAMHYEAMELVQLFKKQAGIAAPIPKAGLPAFLNVLWQMVASVRYELDDQELIDFQNKLLDFEKLGVGMMVVDICPWIKSVVPKRLLSYLINEKQISCLSDWLKAKFGKYIEEHQESLDPNNPRDFIDDYLIEMEKQKDNPDSEMSIDDLIGCVGDLFTAGLETTSVFVRWMILFLASFSEVQKKLQEEVDEVLPNGTPFTWQDKSRLPYFEAFISETFRYGNMSPFSGFHSVPEDTLFEGKRQCIGESLARMELFVFITTLVQHLEFSPPENGKIDLTPEEFPIFNFPRAKEELVITIRNVKE</sequence>
<evidence type="ECO:0000256" key="7">
    <source>
        <dbReference type="ARBA" id="ARBA00022723"/>
    </source>
</evidence>
<evidence type="ECO:0000256" key="3">
    <source>
        <dbReference type="ARBA" id="ARBA00004174"/>
    </source>
</evidence>
<dbReference type="EMBL" id="SEYY01005573">
    <property type="protein sequence ID" value="KAB7503247.1"/>
    <property type="molecule type" value="Genomic_DNA"/>
</dbReference>
<evidence type="ECO:0000256" key="10">
    <source>
        <dbReference type="ARBA" id="ARBA00023002"/>
    </source>
</evidence>
<comment type="function">
    <text evidence="2">May be involved in the metabolism of insect hormones and in the breakdown of synthetic insecticides.</text>
</comment>
<comment type="similarity">
    <text evidence="5">Belongs to the cytochrome P450 family.</text>
</comment>
<evidence type="ECO:0000256" key="1">
    <source>
        <dbReference type="ARBA" id="ARBA00001971"/>
    </source>
</evidence>
<dbReference type="Pfam" id="PF00067">
    <property type="entry name" value="p450"/>
    <property type="match status" value="1"/>
</dbReference>
<comment type="cofactor">
    <cofactor evidence="1">
        <name>heme</name>
        <dbReference type="ChEBI" id="CHEBI:30413"/>
    </cofactor>
</comment>
<dbReference type="GO" id="GO:0016712">
    <property type="term" value="F:oxidoreductase activity, acting on paired donors, with incorporation or reduction of molecular oxygen, reduced flavin or flavoprotein as one donor, and incorporation of one atom of oxygen"/>
    <property type="evidence" value="ECO:0007669"/>
    <property type="project" value="TreeGrafter"/>
</dbReference>
<reference evidence="14 15" key="1">
    <citation type="journal article" date="2019" name="PLoS Biol.">
        <title>Sex chromosomes control vertical transmission of feminizing Wolbachia symbionts in an isopod.</title>
        <authorList>
            <person name="Becking T."/>
            <person name="Chebbi M.A."/>
            <person name="Giraud I."/>
            <person name="Moumen B."/>
            <person name="Laverre T."/>
            <person name="Caubet Y."/>
            <person name="Peccoud J."/>
            <person name="Gilbert C."/>
            <person name="Cordaux R."/>
        </authorList>
    </citation>
    <scope>NUCLEOTIDE SEQUENCE [LARGE SCALE GENOMIC DNA]</scope>
    <source>
        <strain evidence="14">ANa2</strain>
        <tissue evidence="14">Whole body excluding digestive tract and cuticle</tissue>
    </source>
</reference>
<evidence type="ECO:0000256" key="12">
    <source>
        <dbReference type="ARBA" id="ARBA00023033"/>
    </source>
</evidence>
<keyword evidence="15" id="KW-1185">Reference proteome</keyword>
<dbReference type="PRINTS" id="PR00385">
    <property type="entry name" value="P450"/>
</dbReference>
<dbReference type="OrthoDB" id="6371708at2759"/>
<keyword evidence="8" id="KW-0256">Endoplasmic reticulum</keyword>
<dbReference type="GO" id="GO:0005506">
    <property type="term" value="F:iron ion binding"/>
    <property type="evidence" value="ECO:0007669"/>
    <property type="project" value="InterPro"/>
</dbReference>
<protein>
    <submittedName>
        <fullName evidence="14">Cytochrome P450 2L1</fullName>
    </submittedName>
</protein>
<keyword evidence="10" id="KW-0560">Oxidoreductase</keyword>
<organism evidence="14 15">
    <name type="scientific">Armadillidium nasatum</name>
    <dbReference type="NCBI Taxonomy" id="96803"/>
    <lineage>
        <taxon>Eukaryota</taxon>
        <taxon>Metazoa</taxon>
        <taxon>Ecdysozoa</taxon>
        <taxon>Arthropoda</taxon>
        <taxon>Crustacea</taxon>
        <taxon>Multicrustacea</taxon>
        <taxon>Malacostraca</taxon>
        <taxon>Eumalacostraca</taxon>
        <taxon>Peracarida</taxon>
        <taxon>Isopoda</taxon>
        <taxon>Oniscidea</taxon>
        <taxon>Crinocheta</taxon>
        <taxon>Armadillidiidae</taxon>
        <taxon>Armadillidium</taxon>
    </lineage>
</organism>
<dbReference type="GO" id="GO:0006805">
    <property type="term" value="P:xenobiotic metabolic process"/>
    <property type="evidence" value="ECO:0007669"/>
    <property type="project" value="TreeGrafter"/>
</dbReference>
<dbReference type="PANTHER" id="PTHR24300:SF375">
    <property type="entry name" value="CYTOCHROME P450 FAMILY"/>
    <property type="match status" value="1"/>
</dbReference>
<evidence type="ECO:0000256" key="9">
    <source>
        <dbReference type="ARBA" id="ARBA00022848"/>
    </source>
</evidence>
<accession>A0A5N5TAH0</accession>
<dbReference type="SUPFAM" id="SSF48264">
    <property type="entry name" value="Cytochrome P450"/>
    <property type="match status" value="1"/>
</dbReference>
<dbReference type="AlphaFoldDB" id="A0A5N5TAH0"/>
<keyword evidence="13" id="KW-0472">Membrane</keyword>
<evidence type="ECO:0000256" key="2">
    <source>
        <dbReference type="ARBA" id="ARBA00003690"/>
    </source>
</evidence>
<evidence type="ECO:0000256" key="11">
    <source>
        <dbReference type="ARBA" id="ARBA00023004"/>
    </source>
</evidence>
<dbReference type="GO" id="GO:0005789">
    <property type="term" value="C:endoplasmic reticulum membrane"/>
    <property type="evidence" value="ECO:0007669"/>
    <property type="project" value="UniProtKB-SubCell"/>
</dbReference>
<dbReference type="GO" id="GO:0006082">
    <property type="term" value="P:organic acid metabolic process"/>
    <property type="evidence" value="ECO:0007669"/>
    <property type="project" value="TreeGrafter"/>
</dbReference>
<comment type="subcellular location">
    <subcellularLocation>
        <location evidence="4">Endoplasmic reticulum membrane</location>
        <topology evidence="4">Peripheral membrane protein</topology>
    </subcellularLocation>
    <subcellularLocation>
        <location evidence="3">Microsome membrane</location>
        <topology evidence="3">Peripheral membrane protein</topology>
    </subcellularLocation>
</comment>
<dbReference type="FunFam" id="1.10.630.10:FF:000238">
    <property type="entry name" value="Cytochrome P450 2A6"/>
    <property type="match status" value="1"/>
</dbReference>
<proteinExistence type="inferred from homology"/>
<dbReference type="Proteomes" id="UP000326759">
    <property type="component" value="Unassembled WGS sequence"/>
</dbReference>
<name>A0A5N5TAH0_9CRUS</name>